<evidence type="ECO:0000313" key="2">
    <source>
        <dbReference type="Proteomes" id="UP000676336"/>
    </source>
</evidence>
<protein>
    <submittedName>
        <fullName evidence="1">Uncharacterized protein</fullName>
    </submittedName>
</protein>
<reference evidence="1" key="1">
    <citation type="submission" date="2021-02" db="EMBL/GenBank/DDBJ databases">
        <authorList>
            <person name="Nowell W R."/>
        </authorList>
    </citation>
    <scope>NUCLEOTIDE SEQUENCE</scope>
</reference>
<feature type="non-terminal residue" evidence="1">
    <location>
        <position position="1"/>
    </location>
</feature>
<dbReference type="AlphaFoldDB" id="A0A8S2W5W0"/>
<gene>
    <name evidence="1" type="ORF">SMN809_LOCUS31567</name>
</gene>
<proteinExistence type="predicted"/>
<accession>A0A8S2W5W0</accession>
<comment type="caution">
    <text evidence="1">The sequence shown here is derived from an EMBL/GenBank/DDBJ whole genome shotgun (WGS) entry which is preliminary data.</text>
</comment>
<dbReference type="Proteomes" id="UP000676336">
    <property type="component" value="Unassembled WGS sequence"/>
</dbReference>
<organism evidence="1 2">
    <name type="scientific">Rotaria magnacalcarata</name>
    <dbReference type="NCBI Taxonomy" id="392030"/>
    <lineage>
        <taxon>Eukaryota</taxon>
        <taxon>Metazoa</taxon>
        <taxon>Spiralia</taxon>
        <taxon>Gnathifera</taxon>
        <taxon>Rotifera</taxon>
        <taxon>Eurotatoria</taxon>
        <taxon>Bdelloidea</taxon>
        <taxon>Philodinida</taxon>
        <taxon>Philodinidae</taxon>
        <taxon>Rotaria</taxon>
    </lineage>
</organism>
<dbReference type="EMBL" id="CAJOBI010063429">
    <property type="protein sequence ID" value="CAF4425481.1"/>
    <property type="molecule type" value="Genomic_DNA"/>
</dbReference>
<evidence type="ECO:0000313" key="1">
    <source>
        <dbReference type="EMBL" id="CAF4425481.1"/>
    </source>
</evidence>
<sequence>DMHKRVNEYLPEDVREISMWAIVLLVNTNTWPEIKDNWR</sequence>
<name>A0A8S2W5W0_9BILA</name>